<sequence length="49" mass="5365">MRKNPIKSNPSDEKGKAKPAADKAKPQQQSGKDDTVLSDVNNSARKEKK</sequence>
<proteinExistence type="predicted"/>
<dbReference type="RefSeq" id="WP_177247049.1">
    <property type="nucleotide sequence ID" value="NZ_FPJW01000003.1"/>
</dbReference>
<dbReference type="EMBL" id="FPJW01000003">
    <property type="protein sequence ID" value="SFX28910.1"/>
    <property type="molecule type" value="Genomic_DNA"/>
</dbReference>
<evidence type="ECO:0000313" key="2">
    <source>
        <dbReference type="EMBL" id="SFX28910.1"/>
    </source>
</evidence>
<protein>
    <submittedName>
        <fullName evidence="2">Uncharacterized protein</fullName>
    </submittedName>
</protein>
<accession>A0A1K1VUU9</accession>
<evidence type="ECO:0000313" key="3">
    <source>
        <dbReference type="Proteomes" id="UP000182350"/>
    </source>
</evidence>
<dbReference type="Proteomes" id="UP000182350">
    <property type="component" value="Unassembled WGS sequence"/>
</dbReference>
<dbReference type="AlphaFoldDB" id="A0A1K1VUU9"/>
<evidence type="ECO:0000256" key="1">
    <source>
        <dbReference type="SAM" id="MobiDB-lite"/>
    </source>
</evidence>
<dbReference type="STRING" id="1122209.SAMN02745752_01080"/>
<name>A0A1K1VUU9_9GAMM</name>
<feature type="compositionally biased region" description="Basic and acidic residues" evidence="1">
    <location>
        <begin position="10"/>
        <end position="35"/>
    </location>
</feature>
<gene>
    <name evidence="2" type="ORF">SAMN02745752_01080</name>
</gene>
<feature type="region of interest" description="Disordered" evidence="1">
    <location>
        <begin position="1"/>
        <end position="49"/>
    </location>
</feature>
<keyword evidence="3" id="KW-1185">Reference proteome</keyword>
<reference evidence="2 3" key="1">
    <citation type="submission" date="2016-11" db="EMBL/GenBank/DDBJ databases">
        <authorList>
            <person name="Jaros S."/>
            <person name="Januszkiewicz K."/>
            <person name="Wedrychowicz H."/>
        </authorList>
    </citation>
    <scope>NUCLEOTIDE SEQUENCE [LARGE SCALE GENOMIC DNA]</scope>
    <source>
        <strain evidence="2 3">DSM 21637</strain>
    </source>
</reference>
<organism evidence="2 3">
    <name type="scientific">Marinospirillum alkaliphilum DSM 21637</name>
    <dbReference type="NCBI Taxonomy" id="1122209"/>
    <lineage>
        <taxon>Bacteria</taxon>
        <taxon>Pseudomonadati</taxon>
        <taxon>Pseudomonadota</taxon>
        <taxon>Gammaproteobacteria</taxon>
        <taxon>Oceanospirillales</taxon>
        <taxon>Oceanospirillaceae</taxon>
        <taxon>Marinospirillum</taxon>
    </lineage>
</organism>